<accession>A0A4Y9QXN4</accession>
<dbReference type="AlphaFoldDB" id="A0A4Y9QXN4"/>
<comment type="caution">
    <text evidence="2">The sequence shown here is derived from an EMBL/GenBank/DDBJ whole genome shotgun (WGS) entry which is preliminary data.</text>
</comment>
<keyword evidence="3" id="KW-1185">Reference proteome</keyword>
<evidence type="ECO:0000313" key="2">
    <source>
        <dbReference type="EMBL" id="TFV96638.1"/>
    </source>
</evidence>
<organism evidence="2 3">
    <name type="scientific">Orlajensenia leifsoniae</name>
    <dbReference type="NCBI Taxonomy" id="2561933"/>
    <lineage>
        <taxon>Bacteria</taxon>
        <taxon>Bacillati</taxon>
        <taxon>Actinomycetota</taxon>
        <taxon>Actinomycetes</taxon>
        <taxon>Micrococcales</taxon>
        <taxon>Microbacteriaceae</taxon>
        <taxon>Orlajensenia</taxon>
    </lineage>
</organism>
<sequence length="151" mass="16733">MPEQGLWLDADGNGFTEPPLPRGAEIWDQYGPPTSRFVYPVVGGVPYSYPQRALPWVEDPAQYHQYAVIGDPTDLRAAYDRSTDAELRQNIDALVDIHYFGWDRQIWVGTVAPAFGEPGGASMLTLSLPVSYLLRLGILQEIRPTVGSTGR</sequence>
<evidence type="ECO:0000313" key="3">
    <source>
        <dbReference type="Proteomes" id="UP000298127"/>
    </source>
</evidence>
<dbReference type="RefSeq" id="WP_135120617.1">
    <property type="nucleotide sequence ID" value="NZ_SPQZ01000004.1"/>
</dbReference>
<gene>
    <name evidence="2" type="ORF">E4M00_11155</name>
</gene>
<feature type="region of interest" description="Disordered" evidence="1">
    <location>
        <begin position="1"/>
        <end position="21"/>
    </location>
</feature>
<reference evidence="2 3" key="1">
    <citation type="journal article" date="2018" name="J. Microbiol.">
        <title>Leifsonia flava sp. nov., a novel actinobacterium isolated from the rhizosphere of Aquilegia viridiflora.</title>
        <authorList>
            <person name="Cai Y."/>
            <person name="Tao W.Z."/>
            <person name="Ma Y.J."/>
            <person name="Cheng J."/>
            <person name="Zhang M.Y."/>
            <person name="Zhang Y.X."/>
        </authorList>
    </citation>
    <scope>NUCLEOTIDE SEQUENCE [LARGE SCALE GENOMIC DNA]</scope>
    <source>
        <strain evidence="2 3">SYP-B2174</strain>
    </source>
</reference>
<dbReference type="EMBL" id="SPQZ01000004">
    <property type="protein sequence ID" value="TFV96638.1"/>
    <property type="molecule type" value="Genomic_DNA"/>
</dbReference>
<protein>
    <submittedName>
        <fullName evidence="2">DUF4237 domain-containing protein</fullName>
    </submittedName>
</protein>
<evidence type="ECO:0000256" key="1">
    <source>
        <dbReference type="SAM" id="MobiDB-lite"/>
    </source>
</evidence>
<name>A0A4Y9QXN4_9MICO</name>
<dbReference type="Proteomes" id="UP000298127">
    <property type="component" value="Unassembled WGS sequence"/>
</dbReference>
<proteinExistence type="predicted"/>